<dbReference type="Proteomes" id="UP000281112">
    <property type="component" value="Unassembled WGS sequence"/>
</dbReference>
<feature type="transmembrane region" description="Helical" evidence="5">
    <location>
        <begin position="223"/>
        <end position="240"/>
    </location>
</feature>
<dbReference type="InterPro" id="IPR051533">
    <property type="entry name" value="WaaL-like"/>
</dbReference>
<dbReference type="InterPro" id="IPR007016">
    <property type="entry name" value="O-antigen_ligase-rel_domated"/>
</dbReference>
<feature type="transmembrane region" description="Helical" evidence="5">
    <location>
        <begin position="367"/>
        <end position="386"/>
    </location>
</feature>
<dbReference type="Pfam" id="PF04932">
    <property type="entry name" value="Wzy_C"/>
    <property type="match status" value="1"/>
</dbReference>
<sequence length="422" mass="48411">MNLLQKMDIMNHFSKNNKALLFLLFLLGVSCLVSKSGLYIFSSLLLLYFIFSFDVKKIDIKKPLIVLSALSFLIGILAVLFRQSSMDEIVFFLKKSSFLILFPIALYYFRFNPRSLVLLAGGFIGLVIANIKAISIYLHSGAPLTGSLIQSFWDIGRWRELLSYAIVIAIPFLFSKRKYLTIISCIVIVPSLFSIILSGGRLPYVAVGIVTSIYFIIFQRRLFIYYILIILLGSALLYFSNSSISQAVEQRVVSIFDTQKNDSNLGRLTMYQQGLNFILHNLQHNPKDFLLGFGEENFQQYYTRYLSDHTDINELNQKTSNQFSYTDHHDAYLNTLSKRGFLYFICFYLLLYKMVKESYQLSKGGDPFYQASYNLIVCYLIAGLFYSNSFSFQTTIFFLFWAALFSKGTVNRVSSSTVEVAK</sequence>
<keyword evidence="7" id="KW-0436">Ligase</keyword>
<gene>
    <name evidence="7" type="ORF">EES38_17860</name>
</gene>
<feature type="transmembrane region" description="Helical" evidence="5">
    <location>
        <begin position="340"/>
        <end position="355"/>
    </location>
</feature>
<feature type="transmembrane region" description="Helical" evidence="5">
    <location>
        <begin position="116"/>
        <end position="138"/>
    </location>
</feature>
<dbReference type="PROSITE" id="PS51257">
    <property type="entry name" value="PROKAR_LIPOPROTEIN"/>
    <property type="match status" value="1"/>
</dbReference>
<dbReference type="GO" id="GO:0016874">
    <property type="term" value="F:ligase activity"/>
    <property type="evidence" value="ECO:0007669"/>
    <property type="project" value="UniProtKB-KW"/>
</dbReference>
<dbReference type="PANTHER" id="PTHR37422">
    <property type="entry name" value="TEICHURONIC ACID BIOSYNTHESIS PROTEIN TUAE"/>
    <property type="match status" value="1"/>
</dbReference>
<evidence type="ECO:0000256" key="2">
    <source>
        <dbReference type="ARBA" id="ARBA00022692"/>
    </source>
</evidence>
<feature type="transmembrane region" description="Helical" evidence="5">
    <location>
        <begin position="89"/>
        <end position="109"/>
    </location>
</feature>
<comment type="subcellular location">
    <subcellularLocation>
        <location evidence="1">Membrane</location>
        <topology evidence="1">Multi-pass membrane protein</topology>
    </subcellularLocation>
</comment>
<evidence type="ECO:0000256" key="5">
    <source>
        <dbReference type="SAM" id="Phobius"/>
    </source>
</evidence>
<reference evidence="7 8" key="1">
    <citation type="submission" date="2018-11" db="EMBL/GenBank/DDBJ databases">
        <title>Vibrio LJC006 sp. nov., isolated from seawater during the bloom of the enteromorpha.</title>
        <authorList>
            <person name="Liang J."/>
        </authorList>
    </citation>
    <scope>NUCLEOTIDE SEQUENCE [LARGE SCALE GENOMIC DNA]</scope>
    <source>
        <strain evidence="7 8">LJC006</strain>
    </source>
</reference>
<comment type="caution">
    <text evidence="7">The sequence shown here is derived from an EMBL/GenBank/DDBJ whole genome shotgun (WGS) entry which is preliminary data.</text>
</comment>
<dbReference type="AlphaFoldDB" id="A0A3N9TC07"/>
<evidence type="ECO:0000259" key="6">
    <source>
        <dbReference type="Pfam" id="PF04932"/>
    </source>
</evidence>
<keyword evidence="4 5" id="KW-0472">Membrane</keyword>
<keyword evidence="8" id="KW-1185">Reference proteome</keyword>
<dbReference type="EMBL" id="RJVQ01000010">
    <property type="protein sequence ID" value="RQW61727.1"/>
    <property type="molecule type" value="Genomic_DNA"/>
</dbReference>
<evidence type="ECO:0000313" key="7">
    <source>
        <dbReference type="EMBL" id="RQW61727.1"/>
    </source>
</evidence>
<feature type="transmembrane region" description="Helical" evidence="5">
    <location>
        <begin position="20"/>
        <end position="51"/>
    </location>
</feature>
<organism evidence="7 8">
    <name type="scientific">Vibrio viridaestus</name>
    <dbReference type="NCBI Taxonomy" id="2487322"/>
    <lineage>
        <taxon>Bacteria</taxon>
        <taxon>Pseudomonadati</taxon>
        <taxon>Pseudomonadota</taxon>
        <taxon>Gammaproteobacteria</taxon>
        <taxon>Vibrionales</taxon>
        <taxon>Vibrionaceae</taxon>
        <taxon>Vibrio</taxon>
    </lineage>
</organism>
<keyword evidence="2 5" id="KW-0812">Transmembrane</keyword>
<proteinExistence type="predicted"/>
<name>A0A3N9TC07_9VIBR</name>
<dbReference type="GO" id="GO:0016020">
    <property type="term" value="C:membrane"/>
    <property type="evidence" value="ECO:0007669"/>
    <property type="project" value="UniProtKB-SubCell"/>
</dbReference>
<dbReference type="RefSeq" id="WP_124938576.1">
    <property type="nucleotide sequence ID" value="NZ_RJVQ01000010.1"/>
</dbReference>
<accession>A0A3N9TC07</accession>
<protein>
    <submittedName>
        <fullName evidence="7">O-antigen ligase family protein</fullName>
    </submittedName>
</protein>
<feature type="transmembrane region" description="Helical" evidence="5">
    <location>
        <begin position="179"/>
        <end position="196"/>
    </location>
</feature>
<feature type="transmembrane region" description="Helical" evidence="5">
    <location>
        <begin position="63"/>
        <end position="83"/>
    </location>
</feature>
<feature type="transmembrane region" description="Helical" evidence="5">
    <location>
        <begin position="158"/>
        <end position="174"/>
    </location>
</feature>
<dbReference type="PANTHER" id="PTHR37422:SF13">
    <property type="entry name" value="LIPOPOLYSACCHARIDE BIOSYNTHESIS PROTEIN PA4999-RELATED"/>
    <property type="match status" value="1"/>
</dbReference>
<feature type="domain" description="O-antigen ligase-related" evidence="6">
    <location>
        <begin position="187"/>
        <end position="347"/>
    </location>
</feature>
<evidence type="ECO:0000256" key="4">
    <source>
        <dbReference type="ARBA" id="ARBA00023136"/>
    </source>
</evidence>
<evidence type="ECO:0000256" key="1">
    <source>
        <dbReference type="ARBA" id="ARBA00004141"/>
    </source>
</evidence>
<evidence type="ECO:0000313" key="8">
    <source>
        <dbReference type="Proteomes" id="UP000281112"/>
    </source>
</evidence>
<evidence type="ECO:0000256" key="3">
    <source>
        <dbReference type="ARBA" id="ARBA00022989"/>
    </source>
</evidence>
<keyword evidence="3 5" id="KW-1133">Transmembrane helix</keyword>
<dbReference type="OrthoDB" id="5877873at2"/>